<evidence type="ECO:0000256" key="4">
    <source>
        <dbReference type="ARBA" id="ARBA00022723"/>
    </source>
</evidence>
<dbReference type="SFLD" id="SFLDS00029">
    <property type="entry name" value="Radical_SAM"/>
    <property type="match status" value="1"/>
</dbReference>
<evidence type="ECO:0000256" key="5">
    <source>
        <dbReference type="ARBA" id="ARBA00023004"/>
    </source>
</evidence>
<evidence type="ECO:0000256" key="6">
    <source>
        <dbReference type="ARBA" id="ARBA00023014"/>
    </source>
</evidence>
<dbReference type="CDD" id="cd21109">
    <property type="entry name" value="SPASM"/>
    <property type="match status" value="1"/>
</dbReference>
<dbReference type="PANTHER" id="PTHR11228:SF7">
    <property type="entry name" value="PQQA PEPTIDE CYCLASE"/>
    <property type="match status" value="1"/>
</dbReference>
<dbReference type="InterPro" id="IPR013785">
    <property type="entry name" value="Aldolase_TIM"/>
</dbReference>
<evidence type="ECO:0000256" key="1">
    <source>
        <dbReference type="ARBA" id="ARBA00001966"/>
    </source>
</evidence>
<feature type="domain" description="Radical SAM core" evidence="7">
    <location>
        <begin position="1"/>
        <end position="226"/>
    </location>
</feature>
<dbReference type="PROSITE" id="PS51918">
    <property type="entry name" value="RADICAL_SAM"/>
    <property type="match status" value="1"/>
</dbReference>
<comment type="caution">
    <text evidence="8">The sequence shown here is derived from an EMBL/GenBank/DDBJ whole genome shotgun (WGS) entry which is preliminary data.</text>
</comment>
<proteinExistence type="predicted"/>
<dbReference type="CDD" id="cd01335">
    <property type="entry name" value="Radical_SAM"/>
    <property type="match status" value="1"/>
</dbReference>
<keyword evidence="6" id="KW-0411">Iron-sulfur</keyword>
<evidence type="ECO:0000313" key="8">
    <source>
        <dbReference type="EMBL" id="ENY70801.1"/>
    </source>
</evidence>
<name>N9VHD6_9GAMM</name>
<dbReference type="EMBL" id="APVG01000054">
    <property type="protein sequence ID" value="ENY70801.1"/>
    <property type="molecule type" value="Genomic_DNA"/>
</dbReference>
<dbReference type="Pfam" id="PF13186">
    <property type="entry name" value="SPASM"/>
    <property type="match status" value="1"/>
</dbReference>
<dbReference type="SFLD" id="SFLDG01067">
    <property type="entry name" value="SPASM/twitch_domain_containing"/>
    <property type="match status" value="1"/>
</dbReference>
<dbReference type="SFLD" id="SFLDG01387">
    <property type="entry name" value="BtrN-like_SPASM_domain_contain"/>
    <property type="match status" value="1"/>
</dbReference>
<dbReference type="InterPro" id="IPR023885">
    <property type="entry name" value="4Fe4S-binding_SPASM_dom"/>
</dbReference>
<dbReference type="AlphaFoldDB" id="N9VHD6"/>
<dbReference type="GO" id="GO:0003824">
    <property type="term" value="F:catalytic activity"/>
    <property type="evidence" value="ECO:0007669"/>
    <property type="project" value="InterPro"/>
</dbReference>
<dbReference type="InterPro" id="IPR034391">
    <property type="entry name" value="AdoMet-like_SPASM_containing"/>
</dbReference>
<keyword evidence="2" id="KW-0004">4Fe-4S</keyword>
<dbReference type="InterPro" id="IPR050377">
    <property type="entry name" value="Radical_SAM_PqqE_MftC-like"/>
</dbReference>
<gene>
    <name evidence="8" type="ORF">G114_16395</name>
</gene>
<dbReference type="Proteomes" id="UP000023775">
    <property type="component" value="Unassembled WGS sequence"/>
</dbReference>
<keyword evidence="9" id="KW-1185">Reference proteome</keyword>
<evidence type="ECO:0000256" key="3">
    <source>
        <dbReference type="ARBA" id="ARBA00022691"/>
    </source>
</evidence>
<dbReference type="SUPFAM" id="SSF102114">
    <property type="entry name" value="Radical SAM enzymes"/>
    <property type="match status" value="1"/>
</dbReference>
<dbReference type="eggNOG" id="COG0535">
    <property type="taxonomic scope" value="Bacteria"/>
</dbReference>
<reference evidence="8 9" key="1">
    <citation type="journal article" date="2013" name="Genome Announc.">
        <title>Draft Genome Sequence of the Aeromonas diversa Type Strain.</title>
        <authorList>
            <person name="Farfan M."/>
            <person name="Spataro N."/>
            <person name="Sanglas A."/>
            <person name="Albarral V."/>
            <person name="Loren J.G."/>
            <person name="Bosch E."/>
            <person name="Fuste M.C."/>
        </authorList>
    </citation>
    <scope>NUCLEOTIDE SEQUENCE [LARGE SCALE GENOMIC DNA]</scope>
    <source>
        <strain evidence="8 9">2478-85</strain>
    </source>
</reference>
<dbReference type="Gene3D" id="3.20.20.70">
    <property type="entry name" value="Aldolase class I"/>
    <property type="match status" value="1"/>
</dbReference>
<protein>
    <submittedName>
        <fullName evidence="8">Radical SAM family protein</fullName>
    </submittedName>
</protein>
<comment type="cofactor">
    <cofactor evidence="1">
        <name>[4Fe-4S] cluster</name>
        <dbReference type="ChEBI" id="CHEBI:49883"/>
    </cofactor>
</comment>
<dbReference type="Pfam" id="PF04055">
    <property type="entry name" value="Radical_SAM"/>
    <property type="match status" value="1"/>
</dbReference>
<dbReference type="InterPro" id="IPR007197">
    <property type="entry name" value="rSAM"/>
</dbReference>
<keyword evidence="4" id="KW-0479">Metal-binding</keyword>
<dbReference type="GO" id="GO:0051536">
    <property type="term" value="F:iron-sulfur cluster binding"/>
    <property type="evidence" value="ECO:0007669"/>
    <property type="project" value="UniProtKB-KW"/>
</dbReference>
<organism evidence="8 9">
    <name type="scientific">Aeromonas diversa CDC 2478-85</name>
    <dbReference type="NCBI Taxonomy" id="1268237"/>
    <lineage>
        <taxon>Bacteria</taxon>
        <taxon>Pseudomonadati</taxon>
        <taxon>Pseudomonadota</taxon>
        <taxon>Gammaproteobacteria</taxon>
        <taxon>Aeromonadales</taxon>
        <taxon>Aeromonadaceae</taxon>
        <taxon>Aeromonas</taxon>
    </lineage>
</organism>
<keyword evidence="5" id="KW-0408">Iron</keyword>
<dbReference type="InterPro" id="IPR058240">
    <property type="entry name" value="rSAM_sf"/>
</dbReference>
<accession>N9VHD6</accession>
<dbReference type="PANTHER" id="PTHR11228">
    <property type="entry name" value="RADICAL SAM DOMAIN PROTEIN"/>
    <property type="match status" value="1"/>
</dbReference>
<evidence type="ECO:0000256" key="2">
    <source>
        <dbReference type="ARBA" id="ARBA00022485"/>
    </source>
</evidence>
<dbReference type="GO" id="GO:0046872">
    <property type="term" value="F:metal ion binding"/>
    <property type="evidence" value="ECO:0007669"/>
    <property type="project" value="UniProtKB-KW"/>
</dbReference>
<evidence type="ECO:0000259" key="7">
    <source>
        <dbReference type="PROSITE" id="PS51918"/>
    </source>
</evidence>
<evidence type="ECO:0000313" key="9">
    <source>
        <dbReference type="Proteomes" id="UP000023775"/>
    </source>
</evidence>
<keyword evidence="3" id="KW-0949">S-adenosyl-L-methionine</keyword>
<sequence length="298" mass="34630">MDIAEVCNLRCVHCAHPQFKQSEHYAARLLEPEINKKLVDDIRDNGNGHCQYIRYASSGEPLLHPLAHEMIQYAVEHSGTFVTLTTNGTILNEKKMKQLLQSGLHMIDISIDAFRDETYTKIRGGRLEQVRRNIIRMIEHIRNGKYRTRIVVSFIRQPGNEDEVDDFIEFWKENGVDEVLIRNLHSAVGMLATAKKNYNISRRPCLYPWERVSLDPKGELSFCPIDWAYASSFIDYRKTTLKDAWQGEFMNKLREAHINNDYKCHGFCGKCPDWFLTTWPDSGRSYANLVDDIKVIMK</sequence>